<evidence type="ECO:0000313" key="1">
    <source>
        <dbReference type="EMBL" id="MCI50072.1"/>
    </source>
</evidence>
<dbReference type="EMBL" id="LXQA010411021">
    <property type="protein sequence ID" value="MCI50072.1"/>
    <property type="molecule type" value="Genomic_DNA"/>
</dbReference>
<dbReference type="Proteomes" id="UP000265520">
    <property type="component" value="Unassembled WGS sequence"/>
</dbReference>
<organism evidence="1 2">
    <name type="scientific">Trifolium medium</name>
    <dbReference type="NCBI Taxonomy" id="97028"/>
    <lineage>
        <taxon>Eukaryota</taxon>
        <taxon>Viridiplantae</taxon>
        <taxon>Streptophyta</taxon>
        <taxon>Embryophyta</taxon>
        <taxon>Tracheophyta</taxon>
        <taxon>Spermatophyta</taxon>
        <taxon>Magnoliopsida</taxon>
        <taxon>eudicotyledons</taxon>
        <taxon>Gunneridae</taxon>
        <taxon>Pentapetalae</taxon>
        <taxon>rosids</taxon>
        <taxon>fabids</taxon>
        <taxon>Fabales</taxon>
        <taxon>Fabaceae</taxon>
        <taxon>Papilionoideae</taxon>
        <taxon>50 kb inversion clade</taxon>
        <taxon>NPAAA clade</taxon>
        <taxon>Hologalegina</taxon>
        <taxon>IRL clade</taxon>
        <taxon>Trifolieae</taxon>
        <taxon>Trifolium</taxon>
    </lineage>
</organism>
<keyword evidence="2" id="KW-1185">Reference proteome</keyword>
<name>A0A392SNS9_9FABA</name>
<accession>A0A392SNS9</accession>
<proteinExistence type="predicted"/>
<protein>
    <submittedName>
        <fullName evidence="1">Uncharacterized protein</fullName>
    </submittedName>
</protein>
<evidence type="ECO:0000313" key="2">
    <source>
        <dbReference type="Proteomes" id="UP000265520"/>
    </source>
</evidence>
<sequence length="51" mass="5893">NGLAMIVDDIWYAKFNNPLDGHWFQEAENVIVQVSLSFKELTCFAPILRTH</sequence>
<dbReference type="AlphaFoldDB" id="A0A392SNS9"/>
<feature type="non-terminal residue" evidence="1">
    <location>
        <position position="1"/>
    </location>
</feature>
<comment type="caution">
    <text evidence="1">The sequence shown here is derived from an EMBL/GenBank/DDBJ whole genome shotgun (WGS) entry which is preliminary data.</text>
</comment>
<reference evidence="1 2" key="1">
    <citation type="journal article" date="2018" name="Front. Plant Sci.">
        <title>Red Clover (Trifolium pratense) and Zigzag Clover (T. medium) - A Picture of Genomic Similarities and Differences.</title>
        <authorList>
            <person name="Dluhosova J."/>
            <person name="Istvanek J."/>
            <person name="Nedelnik J."/>
            <person name="Repkova J."/>
        </authorList>
    </citation>
    <scope>NUCLEOTIDE SEQUENCE [LARGE SCALE GENOMIC DNA]</scope>
    <source>
        <strain evidence="2">cv. 10/8</strain>
        <tissue evidence="1">Leaf</tissue>
    </source>
</reference>